<dbReference type="OrthoDB" id="1434354at2759"/>
<dbReference type="SUPFAM" id="SSF52087">
    <property type="entry name" value="CRAL/TRIO domain"/>
    <property type="match status" value="1"/>
</dbReference>
<dbReference type="InterPro" id="IPR036273">
    <property type="entry name" value="CRAL/TRIO_N_dom_sf"/>
</dbReference>
<dbReference type="Pfam" id="PF00650">
    <property type="entry name" value="CRAL_TRIO"/>
    <property type="match status" value="1"/>
</dbReference>
<keyword evidence="3" id="KW-1185">Reference proteome</keyword>
<dbReference type="PROSITE" id="PS50191">
    <property type="entry name" value="CRAL_TRIO"/>
    <property type="match status" value="1"/>
</dbReference>
<dbReference type="PANTHER" id="PTHR10174:SF166">
    <property type="entry name" value="LD40136P"/>
    <property type="match status" value="1"/>
</dbReference>
<feature type="domain" description="CRAL-TRIO" evidence="1">
    <location>
        <begin position="118"/>
        <end position="282"/>
    </location>
</feature>
<evidence type="ECO:0000313" key="2">
    <source>
        <dbReference type="EnsemblMetazoa" id="XP_014241650.1"/>
    </source>
</evidence>
<dbReference type="Gene3D" id="3.40.525.10">
    <property type="entry name" value="CRAL-TRIO lipid binding domain"/>
    <property type="match status" value="1"/>
</dbReference>
<dbReference type="SMART" id="SM01100">
    <property type="entry name" value="CRAL_TRIO_N"/>
    <property type="match status" value="1"/>
</dbReference>
<dbReference type="OMA" id="MKCIQNS"/>
<dbReference type="InterPro" id="IPR036865">
    <property type="entry name" value="CRAL-TRIO_dom_sf"/>
</dbReference>
<dbReference type="GO" id="GO:0016020">
    <property type="term" value="C:membrane"/>
    <property type="evidence" value="ECO:0007669"/>
    <property type="project" value="TreeGrafter"/>
</dbReference>
<evidence type="ECO:0000259" key="1">
    <source>
        <dbReference type="PROSITE" id="PS50191"/>
    </source>
</evidence>
<dbReference type="PRINTS" id="PR00180">
    <property type="entry name" value="CRETINALDHBP"/>
</dbReference>
<dbReference type="KEGG" id="clec:106662244"/>
<dbReference type="EnsemblMetazoa" id="XM_014386164.2">
    <property type="protein sequence ID" value="XP_014241650.1"/>
    <property type="gene ID" value="LOC106662244"/>
</dbReference>
<dbReference type="Gene3D" id="1.10.8.20">
    <property type="entry name" value="N-terminal domain of phosphatidylinositol transfer protein sec14p"/>
    <property type="match status" value="1"/>
</dbReference>
<dbReference type="CDD" id="cd00170">
    <property type="entry name" value="SEC14"/>
    <property type="match status" value="1"/>
</dbReference>
<dbReference type="GO" id="GO:1902936">
    <property type="term" value="F:phosphatidylinositol bisphosphate binding"/>
    <property type="evidence" value="ECO:0007669"/>
    <property type="project" value="TreeGrafter"/>
</dbReference>
<dbReference type="SMART" id="SM00516">
    <property type="entry name" value="SEC14"/>
    <property type="match status" value="1"/>
</dbReference>
<evidence type="ECO:0000313" key="3">
    <source>
        <dbReference type="Proteomes" id="UP000494040"/>
    </source>
</evidence>
<dbReference type="Gene3D" id="1.20.5.1200">
    <property type="entry name" value="Alpha-tocopherol transfer"/>
    <property type="match status" value="1"/>
</dbReference>
<dbReference type="GeneID" id="106662244"/>
<protein>
    <recommendedName>
        <fullName evidence="1">CRAL-TRIO domain-containing protein</fullName>
    </recommendedName>
</protein>
<organism evidence="2 3">
    <name type="scientific">Cimex lectularius</name>
    <name type="common">Bed bug</name>
    <name type="synonym">Acanthia lectularia</name>
    <dbReference type="NCBI Taxonomy" id="79782"/>
    <lineage>
        <taxon>Eukaryota</taxon>
        <taxon>Metazoa</taxon>
        <taxon>Ecdysozoa</taxon>
        <taxon>Arthropoda</taxon>
        <taxon>Hexapoda</taxon>
        <taxon>Insecta</taxon>
        <taxon>Pterygota</taxon>
        <taxon>Neoptera</taxon>
        <taxon>Paraneoptera</taxon>
        <taxon>Hemiptera</taxon>
        <taxon>Heteroptera</taxon>
        <taxon>Panheteroptera</taxon>
        <taxon>Cimicomorpha</taxon>
        <taxon>Cimicidae</taxon>
        <taxon>Cimex</taxon>
    </lineage>
</organism>
<dbReference type="InterPro" id="IPR001251">
    <property type="entry name" value="CRAL-TRIO_dom"/>
</dbReference>
<name>A0A8I6REC2_CIMLE</name>
<accession>A0A8I6REC2</accession>
<reference evidence="2" key="1">
    <citation type="submission" date="2022-01" db="UniProtKB">
        <authorList>
            <consortium name="EnsemblMetazoa"/>
        </authorList>
    </citation>
    <scope>IDENTIFICATION</scope>
</reference>
<dbReference type="AlphaFoldDB" id="A0A8I6REC2"/>
<sequence length="333" mass="38478">MTSGKNIFGKVAKLKEQSCGRRTNQSFDMPDQMLSGELKELAFKDLREDDTVREESLRQIKDWIEKNPDIKYCRTDTPFLLRFLRTKKFSVPLTQAMIERYIAIRQLYPNWFQKLDPQDEKMMGLIDAGYCIPLPERDELGRRVILTNTGAFDPSKYTSEDMVRMHSLVVESLLDEEENQIRGYTQIYDESGLTMAHLSIWSLIDIRNIIKCIQNSLPMRHKSTQLINLPPSAGKIFEFFTALLSDKLKKRLVVHKNLDELKKDISVDILPAEYGGKTPMAEMISKFKKELLTKREALLALDKLEIDLAKSKVTEDFEDLNGISGSFRKLEVD</sequence>
<dbReference type="RefSeq" id="XP_014241650.1">
    <property type="nucleotide sequence ID" value="XM_014386164.2"/>
</dbReference>
<dbReference type="PANTHER" id="PTHR10174">
    <property type="entry name" value="ALPHA-TOCOPHEROL TRANSFER PROTEIN-RELATED"/>
    <property type="match status" value="1"/>
</dbReference>
<dbReference type="SUPFAM" id="SSF46938">
    <property type="entry name" value="CRAL/TRIO N-terminal domain"/>
    <property type="match status" value="1"/>
</dbReference>
<dbReference type="Proteomes" id="UP000494040">
    <property type="component" value="Unassembled WGS sequence"/>
</dbReference>
<proteinExistence type="predicted"/>
<dbReference type="InterPro" id="IPR011074">
    <property type="entry name" value="CRAL/TRIO_N_dom"/>
</dbReference>